<organism evidence="4">
    <name type="scientific">Caenorhabditis remanei</name>
    <name type="common">Caenorhabditis vulgaris</name>
    <dbReference type="NCBI Taxonomy" id="31234"/>
    <lineage>
        <taxon>Eukaryota</taxon>
        <taxon>Metazoa</taxon>
        <taxon>Ecdysozoa</taxon>
        <taxon>Nematoda</taxon>
        <taxon>Chromadorea</taxon>
        <taxon>Rhabditida</taxon>
        <taxon>Rhabditina</taxon>
        <taxon>Rhabditomorpha</taxon>
        <taxon>Rhabditoidea</taxon>
        <taxon>Rhabditidae</taxon>
        <taxon>Peloderinae</taxon>
        <taxon>Caenorhabditis</taxon>
    </lineage>
</organism>
<dbReference type="PANTHER" id="PTHR10845">
    <property type="entry name" value="REGULATOR OF G PROTEIN SIGNALING"/>
    <property type="match status" value="1"/>
</dbReference>
<reference evidence="3" key="1">
    <citation type="submission" date="2007-07" db="EMBL/GenBank/DDBJ databases">
        <title>PCAP assembly of the Caenorhabditis remanei genome.</title>
        <authorList>
            <consortium name="The Caenorhabditis remanei Sequencing Consortium"/>
            <person name="Wilson R.K."/>
        </authorList>
    </citation>
    <scope>NUCLEOTIDE SEQUENCE [LARGE SCALE GENOMIC DNA]</scope>
    <source>
        <strain evidence="3">PB4641</strain>
    </source>
</reference>
<dbReference type="FunFam" id="1.10.167.10:FF:000001">
    <property type="entry name" value="Putative regulator of g-protein signaling 12"/>
    <property type="match status" value="1"/>
</dbReference>
<dbReference type="Pfam" id="PF00615">
    <property type="entry name" value="RGS"/>
    <property type="match status" value="1"/>
</dbReference>
<protein>
    <recommendedName>
        <fullName evidence="2">RGS domain-containing protein</fullName>
    </recommendedName>
</protein>
<sequence length="276" mass="32170">MAIICCCPSRTTTHEKPKKVTFELVLKWGVSFEELLNHETGRRAFTAFLKSEYSDENILFWIACEEIKRERNSEKVEEKARIIYEDFVSILSSKEVSLDATVREKINENMKSPTSETFNIAQKQIYTLMQRDSYPRFIVSPIYRELRDSFGVIEEVVNIHLIQHYAARLFRPLLLISMSIFPPSHTSPKIGAKIQISSRLAFDGYLKDSLSPLTPRHLIRPQAARLFRPLLLISMLIFPLLLLVMVQARLDGLNNWRQNSKLFEFSRKMFTFFGEN</sequence>
<dbReference type="PANTHER" id="PTHR10845:SF192">
    <property type="entry name" value="DOUBLE HIT, ISOFORM B"/>
    <property type="match status" value="1"/>
</dbReference>
<dbReference type="PRINTS" id="PR01301">
    <property type="entry name" value="RGSPROTEIN"/>
</dbReference>
<keyword evidence="1" id="KW-1133">Transmembrane helix</keyword>
<dbReference type="SUPFAM" id="SSF48097">
    <property type="entry name" value="Regulator of G-protein signaling, RGS"/>
    <property type="match status" value="1"/>
</dbReference>
<dbReference type="Gene3D" id="1.10.196.10">
    <property type="match status" value="1"/>
</dbReference>
<dbReference type="eggNOG" id="KOG3589">
    <property type="taxonomic scope" value="Eukaryota"/>
</dbReference>
<accession>E3N7M0</accession>
<feature type="transmembrane region" description="Helical" evidence="1">
    <location>
        <begin position="226"/>
        <end position="246"/>
    </location>
</feature>
<keyword evidence="4" id="KW-1185">Reference proteome</keyword>
<keyword evidence="1" id="KW-0472">Membrane</keyword>
<evidence type="ECO:0000256" key="1">
    <source>
        <dbReference type="SAM" id="Phobius"/>
    </source>
</evidence>
<dbReference type="Proteomes" id="UP000008281">
    <property type="component" value="Unassembled WGS sequence"/>
</dbReference>
<dbReference type="OrthoDB" id="10266999at2759"/>
<keyword evidence="1" id="KW-0812">Transmembrane</keyword>
<dbReference type="STRING" id="31234.E3N7M0"/>
<dbReference type="AlphaFoldDB" id="E3N7M0"/>
<feature type="domain" description="RGS" evidence="2">
    <location>
        <begin position="31"/>
        <end position="147"/>
    </location>
</feature>
<dbReference type="InterPro" id="IPR044926">
    <property type="entry name" value="RGS_subdomain_2"/>
</dbReference>
<dbReference type="EMBL" id="DS268549">
    <property type="protein sequence ID" value="EFO89054.1"/>
    <property type="molecule type" value="Genomic_DNA"/>
</dbReference>
<dbReference type="InterPro" id="IPR024066">
    <property type="entry name" value="RGS_subdom1/3"/>
</dbReference>
<dbReference type="SMART" id="SM00315">
    <property type="entry name" value="RGS"/>
    <property type="match status" value="1"/>
</dbReference>
<dbReference type="InParanoid" id="E3N7M0"/>
<dbReference type="HOGENOM" id="CLU_1009151_0_0_1"/>
<proteinExistence type="predicted"/>
<name>E3N7M0_CAERE</name>
<dbReference type="InterPro" id="IPR036305">
    <property type="entry name" value="RGS_sf"/>
</dbReference>
<evidence type="ECO:0000259" key="2">
    <source>
        <dbReference type="PROSITE" id="PS50132"/>
    </source>
</evidence>
<gene>
    <name evidence="3" type="ORF">CRE_14248</name>
</gene>
<dbReference type="PROSITE" id="PS50132">
    <property type="entry name" value="RGS"/>
    <property type="match status" value="1"/>
</dbReference>
<dbReference type="InterPro" id="IPR016137">
    <property type="entry name" value="RGS"/>
</dbReference>
<evidence type="ECO:0000313" key="3">
    <source>
        <dbReference type="EMBL" id="EFO89054.1"/>
    </source>
</evidence>
<dbReference type="Gene3D" id="1.10.167.10">
    <property type="entry name" value="Regulator of G-protein Signalling 4, domain 2"/>
    <property type="match status" value="1"/>
</dbReference>
<evidence type="ECO:0000313" key="4">
    <source>
        <dbReference type="Proteomes" id="UP000008281"/>
    </source>
</evidence>